<evidence type="ECO:0000313" key="2">
    <source>
        <dbReference type="EMBL" id="KAK4222690.1"/>
    </source>
</evidence>
<evidence type="ECO:0000313" key="3">
    <source>
        <dbReference type="Proteomes" id="UP001301958"/>
    </source>
</evidence>
<dbReference type="AlphaFoldDB" id="A0AAN6YQA6"/>
<keyword evidence="1" id="KW-1133">Transmembrane helix</keyword>
<dbReference type="Proteomes" id="UP001301958">
    <property type="component" value="Unassembled WGS sequence"/>
</dbReference>
<reference evidence="2" key="2">
    <citation type="submission" date="2023-05" db="EMBL/GenBank/DDBJ databases">
        <authorList>
            <consortium name="Lawrence Berkeley National Laboratory"/>
            <person name="Steindorff A."/>
            <person name="Hensen N."/>
            <person name="Bonometti L."/>
            <person name="Westerberg I."/>
            <person name="Brannstrom I.O."/>
            <person name="Guillou S."/>
            <person name="Cros-Aarteil S."/>
            <person name="Calhoun S."/>
            <person name="Haridas S."/>
            <person name="Kuo A."/>
            <person name="Mondo S."/>
            <person name="Pangilinan J."/>
            <person name="Riley R."/>
            <person name="Labutti K."/>
            <person name="Andreopoulos B."/>
            <person name="Lipzen A."/>
            <person name="Chen C."/>
            <person name="Yanf M."/>
            <person name="Daum C."/>
            <person name="Ng V."/>
            <person name="Clum A."/>
            <person name="Ohm R."/>
            <person name="Martin F."/>
            <person name="Silar P."/>
            <person name="Natvig D."/>
            <person name="Lalanne C."/>
            <person name="Gautier V."/>
            <person name="Ament-Velasquez S.L."/>
            <person name="Kruys A."/>
            <person name="Hutchinson M.I."/>
            <person name="Powell A.J."/>
            <person name="Barry K."/>
            <person name="Miller A.N."/>
            <person name="Grigoriev I.V."/>
            <person name="Debuchy R."/>
            <person name="Gladieux P."/>
            <person name="Thoren M.H."/>
            <person name="Johannesson H."/>
        </authorList>
    </citation>
    <scope>NUCLEOTIDE SEQUENCE</scope>
    <source>
        <strain evidence="2">CBS 990.96</strain>
    </source>
</reference>
<organism evidence="2 3">
    <name type="scientific">Podospora fimiseda</name>
    <dbReference type="NCBI Taxonomy" id="252190"/>
    <lineage>
        <taxon>Eukaryota</taxon>
        <taxon>Fungi</taxon>
        <taxon>Dikarya</taxon>
        <taxon>Ascomycota</taxon>
        <taxon>Pezizomycotina</taxon>
        <taxon>Sordariomycetes</taxon>
        <taxon>Sordariomycetidae</taxon>
        <taxon>Sordariales</taxon>
        <taxon>Podosporaceae</taxon>
        <taxon>Podospora</taxon>
    </lineage>
</organism>
<proteinExistence type="predicted"/>
<keyword evidence="1" id="KW-0812">Transmembrane</keyword>
<reference evidence="2" key="1">
    <citation type="journal article" date="2023" name="Mol. Phylogenet. Evol.">
        <title>Genome-scale phylogeny and comparative genomics of the fungal order Sordariales.</title>
        <authorList>
            <person name="Hensen N."/>
            <person name="Bonometti L."/>
            <person name="Westerberg I."/>
            <person name="Brannstrom I.O."/>
            <person name="Guillou S."/>
            <person name="Cros-Aarteil S."/>
            <person name="Calhoun S."/>
            <person name="Haridas S."/>
            <person name="Kuo A."/>
            <person name="Mondo S."/>
            <person name="Pangilinan J."/>
            <person name="Riley R."/>
            <person name="LaButti K."/>
            <person name="Andreopoulos B."/>
            <person name="Lipzen A."/>
            <person name="Chen C."/>
            <person name="Yan M."/>
            <person name="Daum C."/>
            <person name="Ng V."/>
            <person name="Clum A."/>
            <person name="Steindorff A."/>
            <person name="Ohm R.A."/>
            <person name="Martin F."/>
            <person name="Silar P."/>
            <person name="Natvig D.O."/>
            <person name="Lalanne C."/>
            <person name="Gautier V."/>
            <person name="Ament-Velasquez S.L."/>
            <person name="Kruys A."/>
            <person name="Hutchinson M.I."/>
            <person name="Powell A.J."/>
            <person name="Barry K."/>
            <person name="Miller A.N."/>
            <person name="Grigoriev I.V."/>
            <person name="Debuchy R."/>
            <person name="Gladieux P."/>
            <person name="Hiltunen Thoren M."/>
            <person name="Johannesson H."/>
        </authorList>
    </citation>
    <scope>NUCLEOTIDE SEQUENCE</scope>
    <source>
        <strain evidence="2">CBS 990.96</strain>
    </source>
</reference>
<protein>
    <submittedName>
        <fullName evidence="2">Uncharacterized protein</fullName>
    </submittedName>
</protein>
<evidence type="ECO:0000256" key="1">
    <source>
        <dbReference type="SAM" id="Phobius"/>
    </source>
</evidence>
<comment type="caution">
    <text evidence="2">The sequence shown here is derived from an EMBL/GenBank/DDBJ whole genome shotgun (WGS) entry which is preliminary data.</text>
</comment>
<feature type="transmembrane region" description="Helical" evidence="1">
    <location>
        <begin position="58"/>
        <end position="82"/>
    </location>
</feature>
<keyword evidence="1" id="KW-0472">Membrane</keyword>
<dbReference type="EMBL" id="MU865459">
    <property type="protein sequence ID" value="KAK4222690.1"/>
    <property type="molecule type" value="Genomic_DNA"/>
</dbReference>
<keyword evidence="3" id="KW-1185">Reference proteome</keyword>
<gene>
    <name evidence="2" type="ORF">QBC38DRAFT_73310</name>
</gene>
<sequence length="138" mass="15929">MNTQAIFSVCHNYQPQIIHTGTFKAFILTYSQFYSTGRNNNNNNNNNNNSKKMNTESIIALIAIIVAIPPTFIVLAKCYYFVRKSYWHAPPPPDEERAIISLPNLREQRCLQRQSTVENLFVVVAVTRRTKDEFGKLF</sequence>
<accession>A0AAN6YQA6</accession>
<name>A0AAN6YQA6_9PEZI</name>